<organism evidence="1 2">
    <name type="scientific">Duganella levis</name>
    <dbReference type="NCBI Taxonomy" id="2692169"/>
    <lineage>
        <taxon>Bacteria</taxon>
        <taxon>Pseudomonadati</taxon>
        <taxon>Pseudomonadota</taxon>
        <taxon>Betaproteobacteria</taxon>
        <taxon>Burkholderiales</taxon>
        <taxon>Oxalobacteraceae</taxon>
        <taxon>Telluria group</taxon>
        <taxon>Duganella</taxon>
    </lineage>
</organism>
<accession>A0ABW9W723</accession>
<evidence type="ECO:0000313" key="2">
    <source>
        <dbReference type="Proteomes" id="UP000642144"/>
    </source>
</evidence>
<reference evidence="1 2" key="1">
    <citation type="submission" date="2019-12" db="EMBL/GenBank/DDBJ databases">
        <title>Novel species isolated from a subtropical stream in China.</title>
        <authorList>
            <person name="Lu H."/>
        </authorList>
    </citation>
    <scope>NUCLEOTIDE SEQUENCE [LARGE SCALE GENOMIC DNA]</scope>
    <source>
        <strain evidence="1 2">CY42W</strain>
    </source>
</reference>
<name>A0ABW9W723_9BURK</name>
<evidence type="ECO:0008006" key="3">
    <source>
        <dbReference type="Google" id="ProtNLM"/>
    </source>
</evidence>
<keyword evidence="2" id="KW-1185">Reference proteome</keyword>
<dbReference type="Gene3D" id="3.90.1720.70">
    <property type="match status" value="1"/>
</dbReference>
<dbReference type="RefSeq" id="WP_161057605.1">
    <property type="nucleotide sequence ID" value="NZ_WWCT01000027.1"/>
</dbReference>
<protein>
    <recommendedName>
        <fullName evidence="3">Type VI secretion system (T6SS) effector Tae4 (Amidase)</fullName>
    </recommendedName>
</protein>
<dbReference type="InterPro" id="IPR025562">
    <property type="entry name" value="Tae4"/>
</dbReference>
<dbReference type="EMBL" id="WWCT01000027">
    <property type="protein sequence ID" value="MYN29882.1"/>
    <property type="molecule type" value="Genomic_DNA"/>
</dbReference>
<evidence type="ECO:0000313" key="1">
    <source>
        <dbReference type="EMBL" id="MYN29882.1"/>
    </source>
</evidence>
<proteinExistence type="predicted"/>
<gene>
    <name evidence="1" type="ORF">GTP69_26085</name>
</gene>
<comment type="caution">
    <text evidence="1">The sequence shown here is derived from an EMBL/GenBank/DDBJ whole genome shotgun (WGS) entry which is preliminary data.</text>
</comment>
<sequence>MQKNYPAGSVTTQTLYDSQIGGKFVRLYAQPGYENSCAVRMSYGLNRSGLTLAKGGGASIQGGDGYWYWLRVADLKAELARRFKGVDEELGLTVIPKTLLKDDAALALQIKERVRQGQEFIDTRLAGKNGIVAFEVSGWGDASGHFTLWDGSARTLAYADGHNDSGNTDFYFWLTQVDPERTRLIQTVRVKFWELK</sequence>
<dbReference type="Proteomes" id="UP000642144">
    <property type="component" value="Unassembled WGS sequence"/>
</dbReference>
<dbReference type="Pfam" id="PF14113">
    <property type="entry name" value="Tae4"/>
    <property type="match status" value="1"/>
</dbReference>